<accession>A0A7W7Z5D1</accession>
<gene>
    <name evidence="1" type="ORF">HNR60_002806</name>
</gene>
<keyword evidence="2" id="KW-1185">Reference proteome</keyword>
<proteinExistence type="predicted"/>
<protein>
    <submittedName>
        <fullName evidence="1">Lysozyme family protein</fullName>
    </submittedName>
</protein>
<evidence type="ECO:0000313" key="1">
    <source>
        <dbReference type="EMBL" id="MBB5048045.1"/>
    </source>
</evidence>
<evidence type="ECO:0000313" key="2">
    <source>
        <dbReference type="Proteomes" id="UP000542353"/>
    </source>
</evidence>
<reference evidence="1 2" key="1">
    <citation type="submission" date="2020-08" db="EMBL/GenBank/DDBJ databases">
        <title>Genomic Encyclopedia of Type Strains, Phase IV (KMG-IV): sequencing the most valuable type-strain genomes for metagenomic binning, comparative biology and taxonomic classification.</title>
        <authorList>
            <person name="Goeker M."/>
        </authorList>
    </citation>
    <scope>NUCLEOTIDE SEQUENCE [LARGE SCALE GENOMIC DNA]</scope>
    <source>
        <strain evidence="1 2">DSM 12706</strain>
    </source>
</reference>
<organism evidence="1 2">
    <name type="scientific">Rhodopseudomonas rhenobacensis</name>
    <dbReference type="NCBI Taxonomy" id="87461"/>
    <lineage>
        <taxon>Bacteria</taxon>
        <taxon>Pseudomonadati</taxon>
        <taxon>Pseudomonadota</taxon>
        <taxon>Alphaproteobacteria</taxon>
        <taxon>Hyphomicrobiales</taxon>
        <taxon>Nitrobacteraceae</taxon>
        <taxon>Rhodopseudomonas</taxon>
    </lineage>
</organism>
<dbReference type="AlphaFoldDB" id="A0A7W7Z5D1"/>
<dbReference type="EMBL" id="JACHIH010000017">
    <property type="protein sequence ID" value="MBB5048045.1"/>
    <property type="molecule type" value="Genomic_DNA"/>
</dbReference>
<comment type="caution">
    <text evidence="1">The sequence shown here is derived from an EMBL/GenBank/DDBJ whole genome shotgun (WGS) entry which is preliminary data.</text>
</comment>
<dbReference type="Proteomes" id="UP000542353">
    <property type="component" value="Unassembled WGS sequence"/>
</dbReference>
<sequence>MRDGVYDGNAVSAQCGAAVMLKALQTAGDVHL</sequence>
<name>A0A7W7Z5D1_9BRAD</name>